<proteinExistence type="predicted"/>
<organism evidence="3">
    <name type="scientific">Alexandrium catenella</name>
    <name type="common">Red tide dinoflagellate</name>
    <name type="synonym">Gonyaulax catenella</name>
    <dbReference type="NCBI Taxonomy" id="2925"/>
    <lineage>
        <taxon>Eukaryota</taxon>
        <taxon>Sar</taxon>
        <taxon>Alveolata</taxon>
        <taxon>Dinophyceae</taxon>
        <taxon>Gonyaulacales</taxon>
        <taxon>Pyrocystaceae</taxon>
        <taxon>Alexandrium</taxon>
    </lineage>
</organism>
<reference evidence="3" key="1">
    <citation type="submission" date="2021-01" db="EMBL/GenBank/DDBJ databases">
        <authorList>
            <person name="Corre E."/>
            <person name="Pelletier E."/>
            <person name="Niang G."/>
            <person name="Scheremetjew M."/>
            <person name="Finn R."/>
            <person name="Kale V."/>
            <person name="Holt S."/>
            <person name="Cochrane G."/>
            <person name="Meng A."/>
            <person name="Brown T."/>
            <person name="Cohen L."/>
        </authorList>
    </citation>
    <scope>NUCLEOTIDE SEQUENCE</scope>
    <source>
        <strain evidence="3">OF101</strain>
    </source>
</reference>
<evidence type="ECO:0000256" key="1">
    <source>
        <dbReference type="SAM" id="MobiDB-lite"/>
    </source>
</evidence>
<keyword evidence="2" id="KW-1133">Transmembrane helix</keyword>
<evidence type="ECO:0000313" key="3">
    <source>
        <dbReference type="EMBL" id="CAD9110671.1"/>
    </source>
</evidence>
<dbReference type="AlphaFoldDB" id="A0A7S1LQH5"/>
<feature type="transmembrane region" description="Helical" evidence="2">
    <location>
        <begin position="217"/>
        <end position="236"/>
    </location>
</feature>
<name>A0A7S1LQH5_ALECA</name>
<protein>
    <submittedName>
        <fullName evidence="3">Uncharacterized protein</fullName>
    </submittedName>
</protein>
<accession>A0A7S1LQH5</accession>
<dbReference type="EMBL" id="HBGE01020347">
    <property type="protein sequence ID" value="CAD9110671.1"/>
    <property type="molecule type" value="Transcribed_RNA"/>
</dbReference>
<feature type="region of interest" description="Disordered" evidence="1">
    <location>
        <begin position="1"/>
        <end position="73"/>
    </location>
</feature>
<keyword evidence="2" id="KW-0812">Transmembrane</keyword>
<feature type="compositionally biased region" description="Low complexity" evidence="1">
    <location>
        <begin position="1"/>
        <end position="11"/>
    </location>
</feature>
<gene>
    <name evidence="3" type="ORF">ACAT0790_LOCUS12245</name>
</gene>
<sequence length="496" mass="51386">MSGPVAGAPVVHGPPPPDPHPTPASVPEAKAPPKPASSGAGASPASGSKAPASSSAGGSRAAPASTGTSAAVLPGSVPAGTVARITGLKAEAAKELNGQLCQLLRPADSAPDRIVVRTRQGEKSLKPANLQFGASSVYPRWALAAGVLLAALSVLTAVDALLGSRSALSAAAIPVLAMVWLLGTVCLQLWVYRPCRTPDVWVPSVSELGLYPPLGHVYRFGFLHVALLLATSVWLYSELLLPRLAEVPAPGTPWNPVSFAEVAPSGHEAAEPEEADVAPSLHEVEGEEPSEDAKPVDAEVEAMETADGEGGADDAGGANGTNATSVPMVTGNMSYFLTWAPNRSVTWGYAAAAAIGVQGLITFDSRISVRSAIHVLSMGAFAVGTWQHSTQASMVLMSPRGRPLAALSDKVHSAMRLRQNITNYGPLVMLGLPLGSQLLNMNKPPAKSQGEVKAVNILKESGMIKLVSLLQWALVVIYAVFYSSFCVDFWFASQAP</sequence>
<feature type="compositionally biased region" description="Low complexity" evidence="1">
    <location>
        <begin position="36"/>
        <end position="71"/>
    </location>
</feature>
<evidence type="ECO:0000256" key="2">
    <source>
        <dbReference type="SAM" id="Phobius"/>
    </source>
</evidence>
<feature type="region of interest" description="Disordered" evidence="1">
    <location>
        <begin position="263"/>
        <end position="295"/>
    </location>
</feature>
<feature type="transmembrane region" description="Helical" evidence="2">
    <location>
        <begin position="469"/>
        <end position="492"/>
    </location>
</feature>
<keyword evidence="2" id="KW-0472">Membrane</keyword>
<feature type="compositionally biased region" description="Pro residues" evidence="1">
    <location>
        <begin position="12"/>
        <end position="35"/>
    </location>
</feature>
<feature type="transmembrane region" description="Helical" evidence="2">
    <location>
        <begin position="141"/>
        <end position="162"/>
    </location>
</feature>
<feature type="transmembrane region" description="Helical" evidence="2">
    <location>
        <begin position="169"/>
        <end position="191"/>
    </location>
</feature>